<keyword evidence="7" id="KW-0378">Hydrolase</keyword>
<keyword evidence="8" id="KW-0694">RNA-binding</keyword>
<dbReference type="Gene3D" id="3.30.1370.50">
    <property type="entry name" value="R3H-like domain"/>
    <property type="match status" value="1"/>
</dbReference>
<comment type="subcellular location">
    <subcellularLocation>
        <location evidence="2">Cytoplasm</location>
    </subcellularLocation>
    <subcellularLocation>
        <location evidence="1">Nucleus</location>
    </subcellularLocation>
</comment>
<evidence type="ECO:0000259" key="12">
    <source>
        <dbReference type="PROSITE" id="PS51061"/>
    </source>
</evidence>
<dbReference type="CDD" id="cd12428">
    <property type="entry name" value="RRM_PARN"/>
    <property type="match status" value="1"/>
</dbReference>
<keyword evidence="6" id="KW-0479">Metal-binding</keyword>
<evidence type="ECO:0000313" key="13">
    <source>
        <dbReference type="EMBL" id="KAJ8318566.1"/>
    </source>
</evidence>
<dbReference type="InterPro" id="IPR036397">
    <property type="entry name" value="RNaseH_sf"/>
</dbReference>
<dbReference type="Pfam" id="PF01424">
    <property type="entry name" value="R3H"/>
    <property type="match status" value="1"/>
</dbReference>
<dbReference type="PROSITE" id="PS51061">
    <property type="entry name" value="R3H"/>
    <property type="match status" value="1"/>
</dbReference>
<dbReference type="InterPro" id="IPR006941">
    <property type="entry name" value="RNase_CAF1"/>
</dbReference>
<keyword evidence="14" id="KW-1185">Reference proteome</keyword>
<dbReference type="InterPro" id="IPR001374">
    <property type="entry name" value="R3H_dom"/>
</dbReference>
<dbReference type="SUPFAM" id="SSF53098">
    <property type="entry name" value="Ribonuclease H-like"/>
    <property type="match status" value="1"/>
</dbReference>
<dbReference type="CDD" id="cd02637">
    <property type="entry name" value="R3H_PARN"/>
    <property type="match status" value="1"/>
</dbReference>
<evidence type="ECO:0000256" key="2">
    <source>
        <dbReference type="ARBA" id="ARBA00004496"/>
    </source>
</evidence>
<dbReference type="Gene3D" id="3.30.420.10">
    <property type="entry name" value="Ribonuclease H-like superfamily/Ribonuclease H"/>
    <property type="match status" value="1"/>
</dbReference>
<dbReference type="InterPro" id="IPR034042">
    <property type="entry name" value="PARN_R3H"/>
</dbReference>
<dbReference type="EMBL" id="JARBDR010000214">
    <property type="protein sequence ID" value="KAJ8318566.1"/>
    <property type="molecule type" value="Genomic_DNA"/>
</dbReference>
<dbReference type="InterPro" id="IPR035979">
    <property type="entry name" value="RBD_domain_sf"/>
</dbReference>
<dbReference type="SUPFAM" id="SSF82708">
    <property type="entry name" value="R3H domain"/>
    <property type="match status" value="1"/>
</dbReference>
<evidence type="ECO:0000313" key="14">
    <source>
        <dbReference type="Proteomes" id="UP001217089"/>
    </source>
</evidence>
<dbReference type="PANTHER" id="PTHR15092">
    <property type="entry name" value="POLY A -SPECIFIC RIBONUCLEASE/TARGET OF EGR1, MEMBER 1"/>
    <property type="match status" value="1"/>
</dbReference>
<dbReference type="PANTHER" id="PTHR15092:SF44">
    <property type="entry name" value="POLY(A)-SPECIFIC RIBONUCLEASE PARN"/>
    <property type="match status" value="1"/>
</dbReference>
<protein>
    <recommendedName>
        <fullName evidence="4">Poly(A)-specific ribonuclease PARN</fullName>
    </recommendedName>
    <alternativeName>
        <fullName evidence="10">Polyadenylate-specific ribonuclease</fullName>
    </alternativeName>
</protein>
<dbReference type="InterPro" id="IPR036867">
    <property type="entry name" value="R3H_dom_sf"/>
</dbReference>
<reference evidence="13 14" key="1">
    <citation type="submission" date="2022-12" db="EMBL/GenBank/DDBJ databases">
        <title>Chromosome-level genome of Tegillarca granosa.</title>
        <authorList>
            <person name="Kim J."/>
        </authorList>
    </citation>
    <scope>NUCLEOTIDE SEQUENCE [LARGE SCALE GENOMIC DNA]</scope>
    <source>
        <strain evidence="13">Teg-2019</strain>
        <tissue evidence="13">Adductor muscle</tissue>
    </source>
</reference>
<dbReference type="Pfam" id="PF04857">
    <property type="entry name" value="CAF1"/>
    <property type="match status" value="1"/>
</dbReference>
<evidence type="ECO:0000256" key="3">
    <source>
        <dbReference type="ARBA" id="ARBA00008372"/>
    </source>
</evidence>
<evidence type="ECO:0000256" key="11">
    <source>
        <dbReference type="SAM" id="MobiDB-lite"/>
    </source>
</evidence>
<dbReference type="Proteomes" id="UP001217089">
    <property type="component" value="Unassembled WGS sequence"/>
</dbReference>
<feature type="region of interest" description="Disordered" evidence="11">
    <location>
        <begin position="410"/>
        <end position="434"/>
    </location>
</feature>
<name>A0ABQ9FQY4_TEGGR</name>
<evidence type="ECO:0000256" key="1">
    <source>
        <dbReference type="ARBA" id="ARBA00004123"/>
    </source>
</evidence>
<evidence type="ECO:0000256" key="9">
    <source>
        <dbReference type="ARBA" id="ARBA00023242"/>
    </source>
</evidence>
<evidence type="ECO:0000256" key="6">
    <source>
        <dbReference type="ARBA" id="ARBA00022723"/>
    </source>
</evidence>
<keyword evidence="9" id="KW-0539">Nucleus</keyword>
<comment type="similarity">
    <text evidence="3">Belongs to the CAF1 family.</text>
</comment>
<dbReference type="InterPro" id="IPR012337">
    <property type="entry name" value="RNaseH-like_sf"/>
</dbReference>
<sequence>MVFKIRVMHMQFRDYCNVSSRLEIVMFTLSVCAQFEVRPFNFYLFPRPYSRTSPDLRFLCQSSSIDFLASQGFDFNKAFREGISHLTRSHETQLREALQQKHQTFSQFSSPAFTTPDGQSSSFVSKGPVSIPEEQKEFVKNIIESVRDFLENSEKETLELPPFNGFQRKLIYQTVRLEFTSGVHLETKTGEKKERYIVVTRVKTEQDLKKKEEEKQASEFGKLIIGHNILLDITHTLNHFFYPVPEDYQEFKAMVKSAFPKLLDTKLMASTNPFKERIFSSILGDLQKITELEPFRKPEVVFPESFDQYSSATNAKLHEAGYDAYICGLCFIMSPNRDHVFHVTFPKEWKASDLFQLFQPYGNIFIGWLDDTSAYAALSNKDNTPDVLKSLCSQENNVYKVIPYDQFKSKNNNANSVRKRPLSTELEPPPPNKKRKSLNLNFTICCISTMEKQLMAWNFFKFKIKKFRNDSIMIIYHQAYITKKE</sequence>
<feature type="domain" description="R3H" evidence="12">
    <location>
        <begin position="136"/>
        <end position="203"/>
    </location>
</feature>
<dbReference type="Pfam" id="PF08675">
    <property type="entry name" value="RNA_bind"/>
    <property type="match status" value="1"/>
</dbReference>
<dbReference type="InterPro" id="IPR014789">
    <property type="entry name" value="PolyA-riboNase_RNA-binding"/>
</dbReference>
<organism evidence="13 14">
    <name type="scientific">Tegillarca granosa</name>
    <name type="common">Malaysian cockle</name>
    <name type="synonym">Anadara granosa</name>
    <dbReference type="NCBI Taxonomy" id="220873"/>
    <lineage>
        <taxon>Eukaryota</taxon>
        <taxon>Metazoa</taxon>
        <taxon>Spiralia</taxon>
        <taxon>Lophotrochozoa</taxon>
        <taxon>Mollusca</taxon>
        <taxon>Bivalvia</taxon>
        <taxon>Autobranchia</taxon>
        <taxon>Pteriomorphia</taxon>
        <taxon>Arcoida</taxon>
        <taxon>Arcoidea</taxon>
        <taxon>Arcidae</taxon>
        <taxon>Tegillarca</taxon>
    </lineage>
</organism>
<dbReference type="InterPro" id="IPR051181">
    <property type="entry name" value="CAF1_poly(A)_ribonucleases"/>
</dbReference>
<evidence type="ECO:0000256" key="7">
    <source>
        <dbReference type="ARBA" id="ARBA00022801"/>
    </source>
</evidence>
<dbReference type="SUPFAM" id="SSF54928">
    <property type="entry name" value="RNA-binding domain, RBD"/>
    <property type="match status" value="1"/>
</dbReference>
<comment type="caution">
    <text evidence="13">The sequence shown here is derived from an EMBL/GenBank/DDBJ whole genome shotgun (WGS) entry which is preliminary data.</text>
</comment>
<evidence type="ECO:0000256" key="10">
    <source>
        <dbReference type="ARBA" id="ARBA00031923"/>
    </source>
</evidence>
<evidence type="ECO:0000256" key="5">
    <source>
        <dbReference type="ARBA" id="ARBA00022490"/>
    </source>
</evidence>
<evidence type="ECO:0000256" key="8">
    <source>
        <dbReference type="ARBA" id="ARBA00022884"/>
    </source>
</evidence>
<proteinExistence type="inferred from homology"/>
<gene>
    <name evidence="13" type="ORF">KUTeg_003657</name>
</gene>
<accession>A0ABQ9FQY4</accession>
<keyword evidence="5" id="KW-0963">Cytoplasm</keyword>
<evidence type="ECO:0000256" key="4">
    <source>
        <dbReference type="ARBA" id="ARBA00015918"/>
    </source>
</evidence>